<feature type="region of interest" description="Disordered" evidence="1">
    <location>
        <begin position="1"/>
        <end position="22"/>
    </location>
</feature>
<dbReference type="EMBL" id="KZ301989">
    <property type="protein sequence ID" value="PFH51292.1"/>
    <property type="molecule type" value="Genomic_DNA"/>
</dbReference>
<organism evidence="2 3">
    <name type="scientific">Amanita thiersii Skay4041</name>
    <dbReference type="NCBI Taxonomy" id="703135"/>
    <lineage>
        <taxon>Eukaryota</taxon>
        <taxon>Fungi</taxon>
        <taxon>Dikarya</taxon>
        <taxon>Basidiomycota</taxon>
        <taxon>Agaricomycotina</taxon>
        <taxon>Agaricomycetes</taxon>
        <taxon>Agaricomycetidae</taxon>
        <taxon>Agaricales</taxon>
        <taxon>Pluteineae</taxon>
        <taxon>Amanitaceae</taxon>
        <taxon>Amanita</taxon>
    </lineage>
</organism>
<reference evidence="2 3" key="1">
    <citation type="submission" date="2014-02" db="EMBL/GenBank/DDBJ databases">
        <title>Transposable element dynamics among asymbiotic and ectomycorrhizal Amanita fungi.</title>
        <authorList>
            <consortium name="DOE Joint Genome Institute"/>
            <person name="Hess J."/>
            <person name="Skrede I."/>
            <person name="Wolfe B."/>
            <person name="LaButti K."/>
            <person name="Ohm R.A."/>
            <person name="Grigoriev I.V."/>
            <person name="Pringle A."/>
        </authorList>
    </citation>
    <scope>NUCLEOTIDE SEQUENCE [LARGE SCALE GENOMIC DNA]</scope>
    <source>
        <strain evidence="2 3">SKay4041</strain>
    </source>
</reference>
<keyword evidence="3" id="KW-1185">Reference proteome</keyword>
<evidence type="ECO:0000313" key="2">
    <source>
        <dbReference type="EMBL" id="PFH51292.1"/>
    </source>
</evidence>
<dbReference type="OrthoDB" id="420187at2759"/>
<dbReference type="Proteomes" id="UP000242287">
    <property type="component" value="Unassembled WGS sequence"/>
</dbReference>
<evidence type="ECO:0000256" key="1">
    <source>
        <dbReference type="SAM" id="MobiDB-lite"/>
    </source>
</evidence>
<feature type="non-terminal residue" evidence="2">
    <location>
        <position position="68"/>
    </location>
</feature>
<accession>A0A2A9NUE3</accession>
<sequence length="68" mass="7286">MLASPLMPATTFSPPHASEDSLQYRPSRDLDAFNKLLPPPIEFVEGSSSGTLAVAEGKYEPINPSPKS</sequence>
<proteinExistence type="predicted"/>
<name>A0A2A9NUE3_9AGAR</name>
<protein>
    <submittedName>
        <fullName evidence="2">Uncharacterized protein</fullName>
    </submittedName>
</protein>
<feature type="region of interest" description="Disordered" evidence="1">
    <location>
        <begin position="46"/>
        <end position="68"/>
    </location>
</feature>
<evidence type="ECO:0000313" key="3">
    <source>
        <dbReference type="Proteomes" id="UP000242287"/>
    </source>
</evidence>
<gene>
    <name evidence="2" type="ORF">AMATHDRAFT_100227</name>
</gene>
<dbReference type="AlphaFoldDB" id="A0A2A9NUE3"/>